<feature type="chain" id="PRO_5022239140" evidence="1">
    <location>
        <begin position="32"/>
        <end position="819"/>
    </location>
</feature>
<dbReference type="OrthoDB" id="127107at2"/>
<dbReference type="Pfam" id="PF07583">
    <property type="entry name" value="PSCyt2"/>
    <property type="match status" value="1"/>
</dbReference>
<evidence type="ECO:0000256" key="1">
    <source>
        <dbReference type="SAM" id="SignalP"/>
    </source>
</evidence>
<dbReference type="InterPro" id="IPR011444">
    <property type="entry name" value="DUF1549"/>
</dbReference>
<dbReference type="GO" id="GO:0020037">
    <property type="term" value="F:heme binding"/>
    <property type="evidence" value="ECO:0007669"/>
    <property type="project" value="InterPro"/>
</dbReference>
<dbReference type="SUPFAM" id="SSF46626">
    <property type="entry name" value="Cytochrome c"/>
    <property type="match status" value="1"/>
</dbReference>
<keyword evidence="6" id="KW-1185">Reference proteome</keyword>
<dbReference type="PANTHER" id="PTHR35889">
    <property type="entry name" value="CYCLOINULO-OLIGOSACCHARIDE FRUCTANOTRANSFERASE-RELATED"/>
    <property type="match status" value="1"/>
</dbReference>
<reference evidence="5 6" key="1">
    <citation type="submission" date="2019-02" db="EMBL/GenBank/DDBJ databases">
        <title>Deep-cultivation of Planctomycetes and their phenomic and genomic characterization uncovers novel biology.</title>
        <authorList>
            <person name="Wiegand S."/>
            <person name="Jogler M."/>
            <person name="Boedeker C."/>
            <person name="Pinto D."/>
            <person name="Vollmers J."/>
            <person name="Rivas-Marin E."/>
            <person name="Kohn T."/>
            <person name="Peeters S.H."/>
            <person name="Heuer A."/>
            <person name="Rast P."/>
            <person name="Oberbeckmann S."/>
            <person name="Bunk B."/>
            <person name="Jeske O."/>
            <person name="Meyerdierks A."/>
            <person name="Storesund J.E."/>
            <person name="Kallscheuer N."/>
            <person name="Luecker S."/>
            <person name="Lage O.M."/>
            <person name="Pohl T."/>
            <person name="Merkel B.J."/>
            <person name="Hornburger P."/>
            <person name="Mueller R.-W."/>
            <person name="Bruemmer F."/>
            <person name="Labrenz M."/>
            <person name="Spormann A.M."/>
            <person name="Op den Camp H."/>
            <person name="Overmann J."/>
            <person name="Amann R."/>
            <person name="Jetten M.S.M."/>
            <person name="Mascher T."/>
            <person name="Medema M.H."/>
            <person name="Devos D.P."/>
            <person name="Kaster A.-K."/>
            <person name="Ovreas L."/>
            <person name="Rohde M."/>
            <person name="Galperin M.Y."/>
            <person name="Jogler C."/>
        </authorList>
    </citation>
    <scope>NUCLEOTIDE SEQUENCE [LARGE SCALE GENOMIC DNA]</scope>
    <source>
        <strain evidence="5 6">EC9</strain>
    </source>
</reference>
<dbReference type="InterPro" id="IPR008979">
    <property type="entry name" value="Galactose-bd-like_sf"/>
</dbReference>
<feature type="domain" description="DUF1553" evidence="3">
    <location>
        <begin position="387"/>
        <end position="521"/>
    </location>
</feature>
<dbReference type="Pfam" id="PF07635">
    <property type="entry name" value="PSCyt1"/>
    <property type="match status" value="1"/>
</dbReference>
<feature type="domain" description="DUF1549" evidence="2">
    <location>
        <begin position="158"/>
        <end position="348"/>
    </location>
</feature>
<proteinExistence type="predicted"/>
<dbReference type="Pfam" id="PF07587">
    <property type="entry name" value="PSD1"/>
    <property type="match status" value="1"/>
</dbReference>
<dbReference type="GO" id="GO:0009055">
    <property type="term" value="F:electron transfer activity"/>
    <property type="evidence" value="ECO:0007669"/>
    <property type="project" value="InterPro"/>
</dbReference>
<dbReference type="InterPro" id="IPR036909">
    <property type="entry name" value="Cyt_c-like_dom_sf"/>
</dbReference>
<dbReference type="PANTHER" id="PTHR35889:SF3">
    <property type="entry name" value="F-BOX DOMAIN-CONTAINING PROTEIN"/>
    <property type="match status" value="1"/>
</dbReference>
<dbReference type="KEGG" id="ruv:EC9_30630"/>
<dbReference type="AlphaFoldDB" id="A0A517M1X2"/>
<dbReference type="InterPro" id="IPR022655">
    <property type="entry name" value="DUF1553"/>
</dbReference>
<organism evidence="5 6">
    <name type="scientific">Rosistilla ulvae</name>
    <dbReference type="NCBI Taxonomy" id="1930277"/>
    <lineage>
        <taxon>Bacteria</taxon>
        <taxon>Pseudomonadati</taxon>
        <taxon>Planctomycetota</taxon>
        <taxon>Planctomycetia</taxon>
        <taxon>Pirellulales</taxon>
        <taxon>Pirellulaceae</taxon>
        <taxon>Rosistilla</taxon>
    </lineage>
</organism>
<name>A0A517M1X2_9BACT</name>
<sequence length="819" mass="90992" precursor="true">MNRLTFCRRFIPQRFSLCVLLALALASGGQADDAKIDFPHDVAPILKRHCVTCHGGREREGDFSINTRGDLIESQIIDLDAPDASHLLELITSDDPDAQMPPSDRARLSAAEVEILRRWIAQGLPWDAELTFAINSYQPPLKPRTPPLPAAIDGRNHPIDRILDAYLVDNDLPRPMAIDDATFARRVHLDLTGLLPTPQRLQEFLADQDPDKRERLIDELLADRFAYAEHWLTFFNDLLRNDYSGTGFITGGRKQVSGWLYDSLLANKPFDQMARELIAPPTAESRGFIDGIKWRGEVSAGQTLEIQFAQSLSQSFLGINMKCASCHDSFIDRWTLRDAYGLAAIYASRPLELHRCDKPTGQMAEAAWMFPELGPIDPAAPRDDRLKQLADLMTDRENGRFARTIVNRLWYRMMGRGIVHPLDAMQNEPWNIDLLDYLASDFIANGFDLKQTLKRIATSEAYQSQTETVAQPESSETYVYRGPRARRMTAEQFLDAIWQLTGSGPEKFDAPVVRSNLSDEALESIAMDGDWIWGASEVQPPAAGAEVALRKTITLADDVASGGAMITCDNAFRLFINGRRVAAGDNWTRPQTVPLVKHLTKGENTLLVIAKNAGSSPNPAGLYFQAQITLDDGAVKRLKSDDSWQFSNTLPKETKGQLTDLPTEWQPAEVVPAVAAWKSLIQAEGRTLLARVALGDGNLPPVRASLMKNTALMKSLGRPMREQIVSMRPDRLTTLEAIDLANDAALANSFAAGARRILQQPPQPTDALVRSLFLAALSRQPTEVEARLFAEAIGQQPNEASLQDALWAICMLPEFLLVR</sequence>
<evidence type="ECO:0000313" key="6">
    <source>
        <dbReference type="Proteomes" id="UP000319557"/>
    </source>
</evidence>
<protein>
    <submittedName>
        <fullName evidence="5">Planctomycete cytochrome C</fullName>
    </submittedName>
</protein>
<evidence type="ECO:0000259" key="4">
    <source>
        <dbReference type="Pfam" id="PF07635"/>
    </source>
</evidence>
<dbReference type="Gene3D" id="2.60.120.260">
    <property type="entry name" value="Galactose-binding domain-like"/>
    <property type="match status" value="1"/>
</dbReference>
<dbReference type="SUPFAM" id="SSF49785">
    <property type="entry name" value="Galactose-binding domain-like"/>
    <property type="match status" value="1"/>
</dbReference>
<dbReference type="RefSeq" id="WP_145346378.1">
    <property type="nucleotide sequence ID" value="NZ_CP036261.1"/>
</dbReference>
<gene>
    <name evidence="5" type="ORF">EC9_30630</name>
</gene>
<feature type="signal peptide" evidence="1">
    <location>
        <begin position="1"/>
        <end position="31"/>
    </location>
</feature>
<dbReference type="Proteomes" id="UP000319557">
    <property type="component" value="Chromosome"/>
</dbReference>
<feature type="domain" description="Cytochrome C Planctomycete-type" evidence="4">
    <location>
        <begin position="50"/>
        <end position="104"/>
    </location>
</feature>
<evidence type="ECO:0000313" key="5">
    <source>
        <dbReference type="EMBL" id="QDS88868.1"/>
    </source>
</evidence>
<evidence type="ECO:0000259" key="3">
    <source>
        <dbReference type="Pfam" id="PF07587"/>
    </source>
</evidence>
<dbReference type="EMBL" id="CP036261">
    <property type="protein sequence ID" value="QDS88868.1"/>
    <property type="molecule type" value="Genomic_DNA"/>
</dbReference>
<evidence type="ECO:0000259" key="2">
    <source>
        <dbReference type="Pfam" id="PF07583"/>
    </source>
</evidence>
<dbReference type="InterPro" id="IPR011429">
    <property type="entry name" value="Cyt_c_Planctomycete-type"/>
</dbReference>
<accession>A0A517M1X2</accession>
<keyword evidence="1" id="KW-0732">Signal</keyword>